<sequence>MQTQASAVNVSLVDEYGARTSGGLQGSLTSNIQFRPDEHTHGVAVFNNIAICQTGPRRLRALLGQLSCSGMTVEARADSNLFHIRNDTKAYKSILKNMPFTGSWKNEAETAEEDDSDPLAQAIDGSNLAHALDGPVDKETVECNNKWTTLLESATLVVMSVFE</sequence>
<name>A0ABQ8WD62_PENCH</name>
<protein>
    <submittedName>
        <fullName evidence="1">Uncharacterized protein</fullName>
    </submittedName>
</protein>
<reference evidence="1 2" key="1">
    <citation type="journal article" date="2023" name="IMA Fungus">
        <title>Comparative genomic study of the Penicillium genus elucidates a diverse pangenome and 15 lateral gene transfer events.</title>
        <authorList>
            <person name="Petersen C."/>
            <person name="Sorensen T."/>
            <person name="Nielsen M.R."/>
            <person name="Sondergaard T.E."/>
            <person name="Sorensen J.L."/>
            <person name="Fitzpatrick D.A."/>
            <person name="Frisvad J.C."/>
            <person name="Nielsen K.L."/>
        </authorList>
    </citation>
    <scope>NUCLEOTIDE SEQUENCE [LARGE SCALE GENOMIC DNA]</scope>
    <source>
        <strain evidence="1 2">IBT 3361</strain>
    </source>
</reference>
<organism evidence="1 2">
    <name type="scientific">Penicillium chrysogenum</name>
    <name type="common">Penicillium notatum</name>
    <dbReference type="NCBI Taxonomy" id="5076"/>
    <lineage>
        <taxon>Eukaryota</taxon>
        <taxon>Fungi</taxon>
        <taxon>Dikarya</taxon>
        <taxon>Ascomycota</taxon>
        <taxon>Pezizomycotina</taxon>
        <taxon>Eurotiomycetes</taxon>
        <taxon>Eurotiomycetidae</taxon>
        <taxon>Eurotiales</taxon>
        <taxon>Aspergillaceae</taxon>
        <taxon>Penicillium</taxon>
        <taxon>Penicillium chrysogenum species complex</taxon>
    </lineage>
</organism>
<proteinExistence type="predicted"/>
<dbReference type="Proteomes" id="UP001220256">
    <property type="component" value="Unassembled WGS sequence"/>
</dbReference>
<dbReference type="EMBL" id="JAPVEB010000004">
    <property type="protein sequence ID" value="KAJ5264562.1"/>
    <property type="molecule type" value="Genomic_DNA"/>
</dbReference>
<evidence type="ECO:0000313" key="1">
    <source>
        <dbReference type="EMBL" id="KAJ5264562.1"/>
    </source>
</evidence>
<gene>
    <name evidence="1" type="ORF">N7505_007355</name>
</gene>
<evidence type="ECO:0000313" key="2">
    <source>
        <dbReference type="Proteomes" id="UP001220256"/>
    </source>
</evidence>
<comment type="caution">
    <text evidence="1">The sequence shown here is derived from an EMBL/GenBank/DDBJ whole genome shotgun (WGS) entry which is preliminary data.</text>
</comment>
<accession>A0ABQ8WD62</accession>
<keyword evidence="2" id="KW-1185">Reference proteome</keyword>